<organism evidence="1 2">
    <name type="scientific">Corynebacterium kroppenstedtii</name>
    <dbReference type="NCBI Taxonomy" id="161879"/>
    <lineage>
        <taxon>Bacteria</taxon>
        <taxon>Bacillati</taxon>
        <taxon>Actinomycetota</taxon>
        <taxon>Actinomycetes</taxon>
        <taxon>Mycobacteriales</taxon>
        <taxon>Corynebacteriaceae</taxon>
        <taxon>Corynebacterium</taxon>
    </lineage>
</organism>
<comment type="caution">
    <text evidence="1">The sequence shown here is derived from an EMBL/GenBank/DDBJ whole genome shotgun (WGS) entry which is preliminary data.</text>
</comment>
<accession>A0A2W5SY39</accession>
<proteinExistence type="predicted"/>
<name>A0A2W5SY39_9CORY</name>
<dbReference type="AlphaFoldDB" id="A0A2W5SY39"/>
<dbReference type="Proteomes" id="UP000249432">
    <property type="component" value="Unassembled WGS sequence"/>
</dbReference>
<dbReference type="EMBL" id="QFRA01000019">
    <property type="protein sequence ID" value="PZR04245.1"/>
    <property type="molecule type" value="Genomic_DNA"/>
</dbReference>
<gene>
    <name evidence="1" type="ORF">DI525_07530</name>
</gene>
<sequence length="104" mass="10687">MAARCSSGRRHDVLNSSGSGVSWGIRAPGGVEHHVLVFGHECGVHVDGHGDASGEALCDVEYFHVLWFVGVSLRSGADGGADPRVHGGVDLGVNSCGCAVRAHV</sequence>
<evidence type="ECO:0000313" key="2">
    <source>
        <dbReference type="Proteomes" id="UP000249432"/>
    </source>
</evidence>
<reference evidence="1 2" key="1">
    <citation type="submission" date="2017-08" db="EMBL/GenBank/DDBJ databases">
        <title>Infants hospitalized years apart are colonized by the same room-sourced microbial strains.</title>
        <authorList>
            <person name="Brooks B."/>
            <person name="Olm M.R."/>
            <person name="Firek B.A."/>
            <person name="Baker R."/>
            <person name="Thomas B.C."/>
            <person name="Morowitz M.J."/>
            <person name="Banfield J.F."/>
        </authorList>
    </citation>
    <scope>NUCLEOTIDE SEQUENCE [LARGE SCALE GENOMIC DNA]</scope>
    <source>
        <strain evidence="1">S2_003_000_R1_3</strain>
    </source>
</reference>
<protein>
    <submittedName>
        <fullName evidence="1">Uncharacterized protein</fullName>
    </submittedName>
</protein>
<evidence type="ECO:0000313" key="1">
    <source>
        <dbReference type="EMBL" id="PZR04245.1"/>
    </source>
</evidence>